<name>A0A915JRT5_ROMCU</name>
<organism evidence="1 2">
    <name type="scientific">Romanomermis culicivorax</name>
    <name type="common">Nematode worm</name>
    <dbReference type="NCBI Taxonomy" id="13658"/>
    <lineage>
        <taxon>Eukaryota</taxon>
        <taxon>Metazoa</taxon>
        <taxon>Ecdysozoa</taxon>
        <taxon>Nematoda</taxon>
        <taxon>Enoplea</taxon>
        <taxon>Dorylaimia</taxon>
        <taxon>Mermithida</taxon>
        <taxon>Mermithoidea</taxon>
        <taxon>Mermithidae</taxon>
        <taxon>Romanomermis</taxon>
    </lineage>
</organism>
<dbReference type="WBParaSite" id="nRc.2.0.1.t29010-RA">
    <property type="protein sequence ID" value="nRc.2.0.1.t29010-RA"/>
    <property type="gene ID" value="nRc.2.0.1.g29010"/>
</dbReference>
<evidence type="ECO:0000313" key="2">
    <source>
        <dbReference type="WBParaSite" id="nRc.2.0.1.t29010-RA"/>
    </source>
</evidence>
<proteinExistence type="predicted"/>
<evidence type="ECO:0000313" key="1">
    <source>
        <dbReference type="Proteomes" id="UP000887565"/>
    </source>
</evidence>
<protein>
    <submittedName>
        <fullName evidence="2">Uncharacterized protein</fullName>
    </submittedName>
</protein>
<keyword evidence="1" id="KW-1185">Reference proteome</keyword>
<dbReference type="Proteomes" id="UP000887565">
    <property type="component" value="Unplaced"/>
</dbReference>
<dbReference type="AlphaFoldDB" id="A0A915JRT5"/>
<sequence>MTHEASSVESKGDVIDAYFDGTTIISSGTTTIISKNHAQKEKSTSSRMGSYAINELEQRHDPKVSSLEINAPAIHVHTTGGCLETMKELETNSSNSLVNELIIGVKTDKQSCTLLSGRLGACSKCSFIHNEYVLNCHSSSVKFSNLNMINLKEDCLKYQLEKQEKL</sequence>
<accession>A0A915JRT5</accession>
<reference evidence="2" key="1">
    <citation type="submission" date="2022-11" db="UniProtKB">
        <authorList>
            <consortium name="WormBaseParasite"/>
        </authorList>
    </citation>
    <scope>IDENTIFICATION</scope>
</reference>